<dbReference type="Proteomes" id="UP000785679">
    <property type="component" value="Unassembled WGS sequence"/>
</dbReference>
<organism evidence="1 2">
    <name type="scientific">Halteria grandinella</name>
    <dbReference type="NCBI Taxonomy" id="5974"/>
    <lineage>
        <taxon>Eukaryota</taxon>
        <taxon>Sar</taxon>
        <taxon>Alveolata</taxon>
        <taxon>Ciliophora</taxon>
        <taxon>Intramacronucleata</taxon>
        <taxon>Spirotrichea</taxon>
        <taxon>Stichotrichia</taxon>
        <taxon>Sporadotrichida</taxon>
        <taxon>Halteriidae</taxon>
        <taxon>Halteria</taxon>
    </lineage>
</organism>
<reference evidence="1" key="1">
    <citation type="submission" date="2019-06" db="EMBL/GenBank/DDBJ databases">
        <authorList>
            <person name="Zheng W."/>
        </authorList>
    </citation>
    <scope>NUCLEOTIDE SEQUENCE</scope>
    <source>
        <strain evidence="1">QDHG01</strain>
    </source>
</reference>
<accession>A0A8J8NBT4</accession>
<sequence>MLVETYDRLLNLAYITIFVKEHVFVERVYSERVDLQLLSLKLFEIGDSLECLVVSYFQQCFTIFDNMRMKLMLAPKYKDLRFNRDNIQKGLIVFYEGMTVFTTHSVNKGHHSLVVASVSKYFKDYELAFDFIHSKALMMGDE</sequence>
<keyword evidence="2" id="KW-1185">Reference proteome</keyword>
<evidence type="ECO:0000313" key="1">
    <source>
        <dbReference type="EMBL" id="TNV71964.1"/>
    </source>
</evidence>
<proteinExistence type="predicted"/>
<protein>
    <submittedName>
        <fullName evidence="1">Uncharacterized protein</fullName>
    </submittedName>
</protein>
<evidence type="ECO:0000313" key="2">
    <source>
        <dbReference type="Proteomes" id="UP000785679"/>
    </source>
</evidence>
<comment type="caution">
    <text evidence="1">The sequence shown here is derived from an EMBL/GenBank/DDBJ whole genome shotgun (WGS) entry which is preliminary data.</text>
</comment>
<name>A0A8J8NBT4_HALGN</name>
<dbReference type="AlphaFoldDB" id="A0A8J8NBT4"/>
<gene>
    <name evidence="1" type="ORF">FGO68_gene5311</name>
</gene>
<dbReference type="EMBL" id="RRYP01025309">
    <property type="protein sequence ID" value="TNV71964.1"/>
    <property type="molecule type" value="Genomic_DNA"/>
</dbReference>